<comment type="caution">
    <text evidence="2">The sequence shown here is derived from an EMBL/GenBank/DDBJ whole genome shotgun (WGS) entry which is preliminary data.</text>
</comment>
<dbReference type="PANTHER" id="PTHR22893:SF91">
    <property type="entry name" value="NADPH DEHYDROGENASE 2-RELATED"/>
    <property type="match status" value="1"/>
</dbReference>
<dbReference type="InterPro" id="IPR045247">
    <property type="entry name" value="Oye-like"/>
</dbReference>
<sequence length="367" mass="41202">MGDSKLFRPIKVGNLSLSHRIVLAPMTRYRSRERSHIPYVSIMKEYYAQRASDPGTLLITEATFIAQKAGIYKNAPGAWTQAQLSAWKEITDAVHAEGSFIFCQLWALGRTADYIDFKEENPSLDLVAPSAIKLTESVARHHVRSPSMKSKSTLTFLHVPPSTPYRAGFDGVEVHGANGYLIDQFLQDVSNQRTDEYGGSIKNRVRFGLEVLDAVVKVIGPRRTGIRVSPWSTAQDMGMQDLVPTFSYFVSEVKRKHPDLAYLHVVEPRVVIDRPKKASALESNDFIRRIWAPKPLISAGGYTRESAMQTADGKGDIIAFGRYFISNPDLTTRLKENIPFTPYDRSTFYLHGEVSEGHIDYPFASEL</sequence>
<dbReference type="CDD" id="cd02933">
    <property type="entry name" value="OYE_like_FMN"/>
    <property type="match status" value="1"/>
</dbReference>
<accession>A0AA39TS28</accession>
<reference evidence="2" key="1">
    <citation type="submission" date="2023-06" db="EMBL/GenBank/DDBJ databases">
        <authorList>
            <consortium name="Lawrence Berkeley National Laboratory"/>
            <person name="Ahrendt S."/>
            <person name="Sahu N."/>
            <person name="Indic B."/>
            <person name="Wong-Bajracharya J."/>
            <person name="Merenyi Z."/>
            <person name="Ke H.-M."/>
            <person name="Monk M."/>
            <person name="Kocsube S."/>
            <person name="Drula E."/>
            <person name="Lipzen A."/>
            <person name="Balint B."/>
            <person name="Henrissat B."/>
            <person name="Andreopoulos B."/>
            <person name="Martin F.M."/>
            <person name="Harder C.B."/>
            <person name="Rigling D."/>
            <person name="Ford K.L."/>
            <person name="Foster G.D."/>
            <person name="Pangilinan J."/>
            <person name="Papanicolaou A."/>
            <person name="Barry K."/>
            <person name="LaButti K."/>
            <person name="Viragh M."/>
            <person name="Koriabine M."/>
            <person name="Yan M."/>
            <person name="Riley R."/>
            <person name="Champramary S."/>
            <person name="Plett K.L."/>
            <person name="Tsai I.J."/>
            <person name="Slot J."/>
            <person name="Sipos G."/>
            <person name="Plett J."/>
            <person name="Nagy L.G."/>
            <person name="Grigoriev I.V."/>
        </authorList>
    </citation>
    <scope>NUCLEOTIDE SEQUENCE</scope>
    <source>
        <strain evidence="2">HWK02</strain>
    </source>
</reference>
<dbReference type="Pfam" id="PF00724">
    <property type="entry name" value="Oxidored_FMN"/>
    <property type="match status" value="1"/>
</dbReference>
<dbReference type="GO" id="GO:0016491">
    <property type="term" value="F:oxidoreductase activity"/>
    <property type="evidence" value="ECO:0007669"/>
    <property type="project" value="InterPro"/>
</dbReference>
<evidence type="ECO:0000313" key="2">
    <source>
        <dbReference type="EMBL" id="KAK0499076.1"/>
    </source>
</evidence>
<evidence type="ECO:0000259" key="1">
    <source>
        <dbReference type="Pfam" id="PF00724"/>
    </source>
</evidence>
<dbReference type="SUPFAM" id="SSF51395">
    <property type="entry name" value="FMN-linked oxidoreductases"/>
    <property type="match status" value="1"/>
</dbReference>
<evidence type="ECO:0000313" key="3">
    <source>
        <dbReference type="Proteomes" id="UP001175228"/>
    </source>
</evidence>
<dbReference type="Proteomes" id="UP001175228">
    <property type="component" value="Unassembled WGS sequence"/>
</dbReference>
<dbReference type="InterPro" id="IPR013785">
    <property type="entry name" value="Aldolase_TIM"/>
</dbReference>
<dbReference type="Gene3D" id="3.20.20.70">
    <property type="entry name" value="Aldolase class I"/>
    <property type="match status" value="1"/>
</dbReference>
<dbReference type="EMBL" id="JAUEPU010000010">
    <property type="protein sequence ID" value="KAK0499076.1"/>
    <property type="molecule type" value="Genomic_DNA"/>
</dbReference>
<gene>
    <name evidence="2" type="ORF">EDD18DRAFT_61419</name>
</gene>
<protein>
    <recommendedName>
        <fullName evidence="1">NADH:flavin oxidoreductase/NADH oxidase N-terminal domain-containing protein</fullName>
    </recommendedName>
</protein>
<dbReference type="GO" id="GO:0010181">
    <property type="term" value="F:FMN binding"/>
    <property type="evidence" value="ECO:0007669"/>
    <property type="project" value="InterPro"/>
</dbReference>
<organism evidence="2 3">
    <name type="scientific">Armillaria luteobubalina</name>
    <dbReference type="NCBI Taxonomy" id="153913"/>
    <lineage>
        <taxon>Eukaryota</taxon>
        <taxon>Fungi</taxon>
        <taxon>Dikarya</taxon>
        <taxon>Basidiomycota</taxon>
        <taxon>Agaricomycotina</taxon>
        <taxon>Agaricomycetes</taxon>
        <taxon>Agaricomycetidae</taxon>
        <taxon>Agaricales</taxon>
        <taxon>Marasmiineae</taxon>
        <taxon>Physalacriaceae</taxon>
        <taxon>Armillaria</taxon>
    </lineage>
</organism>
<keyword evidence="3" id="KW-1185">Reference proteome</keyword>
<proteinExistence type="predicted"/>
<dbReference type="PANTHER" id="PTHR22893">
    <property type="entry name" value="NADH OXIDOREDUCTASE-RELATED"/>
    <property type="match status" value="1"/>
</dbReference>
<name>A0AA39TS28_9AGAR</name>
<feature type="domain" description="NADH:flavin oxidoreductase/NADH oxidase N-terminal" evidence="1">
    <location>
        <begin position="5"/>
        <end position="339"/>
    </location>
</feature>
<dbReference type="InterPro" id="IPR001155">
    <property type="entry name" value="OxRdtase_FMN_N"/>
</dbReference>
<dbReference type="AlphaFoldDB" id="A0AA39TS28"/>